<comment type="caution">
    <text evidence="5">The sequence shown here is derived from an EMBL/GenBank/DDBJ whole genome shotgun (WGS) entry which is preliminary data.</text>
</comment>
<dbReference type="Gene3D" id="3.50.50.60">
    <property type="entry name" value="FAD/NAD(P)-binding domain"/>
    <property type="match status" value="2"/>
</dbReference>
<dbReference type="PANTHER" id="PTHR43073:SF2">
    <property type="entry name" value="DIHYDROPYRIMIDINE DEHYDROGENASE [NADP(+)]"/>
    <property type="match status" value="1"/>
</dbReference>
<dbReference type="PANTHER" id="PTHR43073">
    <property type="entry name" value="DIHYDROPYRIMIDINE DEHYDROGENASE [NADP(+)]"/>
    <property type="match status" value="1"/>
</dbReference>
<sequence>PCENECRRQFIDEPVSINYLKRFAADYERKRENRVQPYKAPETGRSVAVIGGGVEGLSTAFFTARLGHSITVYEATDSLGGLLRKAITSYRLPQDMLDWDIRGILDMGVKAETLRALGKNITIESLLLQGYHAVFLASGGWDNRLSRGSVSEPEVPIPGVYLLLDVIKTGSNWLGKVKDRSEIVIAGGGKYALEAAMLCKEKGGGNISSVTVIFRESRESSPITESEIEKAASEDIKILYGSGILRLTGQEEALTGLELINFESSSTE</sequence>
<dbReference type="InterPro" id="IPR023753">
    <property type="entry name" value="FAD/NAD-binding_dom"/>
</dbReference>
<dbReference type="SUPFAM" id="SSF51971">
    <property type="entry name" value="Nucleotide-binding domain"/>
    <property type="match status" value="1"/>
</dbReference>
<reference evidence="5" key="1">
    <citation type="journal article" date="2014" name="Front. Microbiol.">
        <title>High frequency of phylogenetically diverse reductive dehalogenase-homologous genes in deep subseafloor sedimentary metagenomes.</title>
        <authorList>
            <person name="Kawai M."/>
            <person name="Futagami T."/>
            <person name="Toyoda A."/>
            <person name="Takaki Y."/>
            <person name="Nishi S."/>
            <person name="Hori S."/>
            <person name="Arai W."/>
            <person name="Tsubouchi T."/>
            <person name="Morono Y."/>
            <person name="Uchiyama I."/>
            <person name="Ito T."/>
            <person name="Fujiyama A."/>
            <person name="Inagaki F."/>
            <person name="Takami H."/>
        </authorList>
    </citation>
    <scope>NUCLEOTIDE SEQUENCE</scope>
    <source>
        <strain evidence="5">Expedition CK06-06</strain>
    </source>
</reference>
<feature type="domain" description="FAD/NAD(P)-binding" evidence="4">
    <location>
        <begin position="46"/>
        <end position="254"/>
    </location>
</feature>
<organism evidence="5">
    <name type="scientific">marine sediment metagenome</name>
    <dbReference type="NCBI Taxonomy" id="412755"/>
    <lineage>
        <taxon>unclassified sequences</taxon>
        <taxon>metagenomes</taxon>
        <taxon>ecological metagenomes</taxon>
    </lineage>
</organism>
<evidence type="ECO:0000259" key="4">
    <source>
        <dbReference type="Pfam" id="PF07992"/>
    </source>
</evidence>
<name>X0UDW3_9ZZZZ</name>
<evidence type="ECO:0000256" key="3">
    <source>
        <dbReference type="ARBA" id="ARBA00032722"/>
    </source>
</evidence>
<accession>X0UDW3</accession>
<gene>
    <name evidence="5" type="ORF">S01H1_38279</name>
</gene>
<dbReference type="PRINTS" id="PR00419">
    <property type="entry name" value="ADXRDTASE"/>
</dbReference>
<dbReference type="GO" id="GO:0051536">
    <property type="term" value="F:iron-sulfur cluster binding"/>
    <property type="evidence" value="ECO:0007669"/>
    <property type="project" value="InterPro"/>
</dbReference>
<evidence type="ECO:0000256" key="1">
    <source>
        <dbReference type="ARBA" id="ARBA00023002"/>
    </source>
</evidence>
<feature type="non-terminal residue" evidence="5">
    <location>
        <position position="1"/>
    </location>
</feature>
<evidence type="ECO:0000256" key="2">
    <source>
        <dbReference type="ARBA" id="ARBA00030119"/>
    </source>
</evidence>
<dbReference type="InterPro" id="IPR036188">
    <property type="entry name" value="FAD/NAD-bd_sf"/>
</dbReference>
<dbReference type="Gene3D" id="1.10.1060.10">
    <property type="entry name" value="Alpha-helical ferredoxin"/>
    <property type="match status" value="1"/>
</dbReference>
<protein>
    <recommendedName>
        <fullName evidence="3">Dihydrothymine dehydrogenase</fullName>
    </recommendedName>
    <alternativeName>
        <fullName evidence="2">Dihydrouracil dehydrogenase</fullName>
    </alternativeName>
</protein>
<dbReference type="GO" id="GO:0016491">
    <property type="term" value="F:oxidoreductase activity"/>
    <property type="evidence" value="ECO:0007669"/>
    <property type="project" value="UniProtKB-KW"/>
</dbReference>
<dbReference type="EMBL" id="BARS01024090">
    <property type="protein sequence ID" value="GAG03805.1"/>
    <property type="molecule type" value="Genomic_DNA"/>
</dbReference>
<dbReference type="Pfam" id="PF07992">
    <property type="entry name" value="Pyr_redox_2"/>
    <property type="match status" value="1"/>
</dbReference>
<evidence type="ECO:0000313" key="5">
    <source>
        <dbReference type="EMBL" id="GAG03805.1"/>
    </source>
</evidence>
<feature type="non-terminal residue" evidence="5">
    <location>
        <position position="268"/>
    </location>
</feature>
<proteinExistence type="predicted"/>
<dbReference type="AlphaFoldDB" id="X0UDW3"/>
<keyword evidence="1" id="KW-0560">Oxidoreductase</keyword>
<dbReference type="InterPro" id="IPR009051">
    <property type="entry name" value="Helical_ferredxn"/>
</dbReference>